<protein>
    <submittedName>
        <fullName evidence="2">Uncharacterized protein</fullName>
    </submittedName>
</protein>
<feature type="compositionally biased region" description="Basic and acidic residues" evidence="1">
    <location>
        <begin position="66"/>
        <end position="100"/>
    </location>
</feature>
<organism evidence="2 3">
    <name type="scientific">Yasminevirus sp. GU-2018</name>
    <dbReference type="NCBI Taxonomy" id="2420051"/>
    <lineage>
        <taxon>Viruses</taxon>
        <taxon>Varidnaviria</taxon>
        <taxon>Bamfordvirae</taxon>
        <taxon>Nucleocytoviricota</taxon>
        <taxon>Megaviricetes</taxon>
        <taxon>Imitervirales</taxon>
        <taxon>Mimiviridae</taxon>
        <taxon>Klosneuvirinae</taxon>
        <taxon>Yasminevirus</taxon>
        <taxon>Yasminevirus saudimassiliense</taxon>
    </lineage>
</organism>
<proteinExistence type="predicted"/>
<dbReference type="Proteomes" id="UP000594342">
    <property type="component" value="Unassembled WGS sequence"/>
</dbReference>
<comment type="caution">
    <text evidence="2">The sequence shown here is derived from an EMBL/GenBank/DDBJ whole genome shotgun (WGS) entry which is preliminary data.</text>
</comment>
<name>A0A5K0UBN3_9VIRU</name>
<sequence>MSFKESPKQTTQTEIDDGFQVVGPRHPQKTSEQKAPQKSYGQTSSYGQNPRYGNGGRPATNSASDWRGERKEGFKPRDDRRDDRRVDRRDDRRDDREKSRIPNARVQRREAASLKDVCKDEVLARCAGSDKKVDVSKLNVDIITQIVSEVCRKHNISTVTDKLKAQATVLGIVLKYVPHLESGQADFIRLIAPLIVEIMPSRETKNAMGYQILNAICWPGITKVHSNEEYLSAVETLINVCRCDVLARNDKGETALSSYDLACERKLAPEIPEMRSILSAGIRKENLQKMITTLINKLSPLSVKALANTFKLAFITNLDLLVENFIGNMLNTYAFSKKQGRFEWVSTNLDTCRAMIDAPVLADEWQATLSAHFPEIDENQGSGVRETAYKNFLRRLCEVAVSKLKEKREFLASKGQEECAAIAIGIIGSIVGEADALLGEGQYVSFMQSIMADVADENVQGLMLTATNHLIHRLTVLRPETVSVEEYRSELLKHIPAEIFNFLSKTKIRMSLSIHMETAVSNFVGCQLRIEEFGSVAKLLSIVPKKEIKQKSKAKKSVATSSSQQTKSKIVPSFSVLLDVDEEEPVVEKKVEKVSKKSVAKKTVEVAPIATFDLNEIIDLDANSRFVPHALKQIPLGSVSAVSKTSDGWSEAGVDDWVYSRQKDQKEDELATSKKICSISVITTNEVFTISNCNAEKIALFKLMLDDVYTEKAVKESLSKILTVDVEDRASLWDTAITLGFFKEFVGLYGLTW</sequence>
<reference evidence="2 3" key="1">
    <citation type="submission" date="2018-10" db="EMBL/GenBank/DDBJ databases">
        <authorList>
            <consortium name="IHU Genomes"/>
        </authorList>
    </citation>
    <scope>NUCLEOTIDE SEQUENCE [LARGE SCALE GENOMIC DNA]</scope>
    <source>
        <strain evidence="2 3">A1</strain>
    </source>
</reference>
<accession>A0A5K0UBN3</accession>
<feature type="compositionally biased region" description="Polar residues" evidence="1">
    <location>
        <begin position="33"/>
        <end position="48"/>
    </location>
</feature>
<dbReference type="EMBL" id="UPSH01000001">
    <property type="protein sequence ID" value="VBB18526.1"/>
    <property type="molecule type" value="Genomic_DNA"/>
</dbReference>
<feature type="region of interest" description="Disordered" evidence="1">
    <location>
        <begin position="1"/>
        <end position="110"/>
    </location>
</feature>
<evidence type="ECO:0000313" key="3">
    <source>
        <dbReference type="Proteomes" id="UP000594342"/>
    </source>
</evidence>
<gene>
    <name evidence="2" type="ORF">YASMINEVIRUS_989</name>
</gene>
<evidence type="ECO:0000256" key="1">
    <source>
        <dbReference type="SAM" id="MobiDB-lite"/>
    </source>
</evidence>
<keyword evidence="3" id="KW-1185">Reference proteome</keyword>
<evidence type="ECO:0000313" key="2">
    <source>
        <dbReference type="EMBL" id="VBB18526.1"/>
    </source>
</evidence>